<dbReference type="Proteomes" id="UP001153331">
    <property type="component" value="Unassembled WGS sequence"/>
</dbReference>
<evidence type="ECO:0000313" key="1">
    <source>
        <dbReference type="EMBL" id="KAJ8112913.1"/>
    </source>
</evidence>
<protein>
    <submittedName>
        <fullName evidence="1">Uncharacterized protein</fullName>
    </submittedName>
</protein>
<gene>
    <name evidence="1" type="ORF">OPT61_g4834</name>
</gene>
<name>A0ACC2ICM8_9PLEO</name>
<proteinExistence type="predicted"/>
<organism evidence="1 2">
    <name type="scientific">Boeremia exigua</name>
    <dbReference type="NCBI Taxonomy" id="749465"/>
    <lineage>
        <taxon>Eukaryota</taxon>
        <taxon>Fungi</taxon>
        <taxon>Dikarya</taxon>
        <taxon>Ascomycota</taxon>
        <taxon>Pezizomycotina</taxon>
        <taxon>Dothideomycetes</taxon>
        <taxon>Pleosporomycetidae</taxon>
        <taxon>Pleosporales</taxon>
        <taxon>Pleosporineae</taxon>
        <taxon>Didymellaceae</taxon>
        <taxon>Boeremia</taxon>
    </lineage>
</organism>
<sequence length="1453" mass="161387">MATLESVEGLSEVIGRAIQEHLERSNINVAWPQIDGLVRPILRVEAFLEDAGPGDISCPRSERVASRTLDLSGMMTPGPSRSPTIPRQDHGMMSPNLETQSLSSDAAEEIADASDSRRKGTGGLRISQNQMIQEDHSEHQRQMQVDTRNFPKRKKAASEKFVFQPSTLDKLIIGIWEQLHGSINLDPKAIFEQFQIASPGSSEVMRHTTADVTAMDMLSTTGDSTHDSFSQMNLFCRKVTQASRVCRSIEMIVQARWTELFEEQIHFRSAAAPELSATKHRKAVFMEACQDFGWSEKELRNKMAIWRGYKEVKDAAGWSALVFAGMGIYRFCKYRVGFDKDAMRRLRNLSKRLEVAADTLHPHWRQLLAIVGEPSTLKYPGHPHEWVVLEDGTDPIPLRQTYLDHNRYFAFEHIDESIIDDSVWGCEDPRWMPQSNTIARINGQYLCSSCGEQQSDDPKLNACFCFPSLFGCVKRRPPPIQVFCTPDGKNNGLLALTSFERGAAIGELVGLITKDVSGRDVMDISTPHANYQICQERVGNYTRFANHSCKANAQSSTFTWLDTQRVIIVSKGIEAGAEITLDYGDKYWAGLDKACLCGESCCRYRTRDRRNRRIWIMALSQIRAIDNTSATPFKISRCALGRGHCRSNTAFASLHSFEDHSRTFSMARNDLDFSSSDEEILEHQVGSRKRRKLSVSPEDSDNSSEDRQADAPAPVLPVSTISRIKTKAQSAPSSAKSTTALQTTDVLTKDKLSFASIDVAPWLVASLSSMEIKKPTGIQAACIPEILKGRDCIGGSRTGTGKTVAFSVPIMQKWAEDPVGIFGLIITPTRELAIQIFEQIKAISAPQSMKPILITGGADQREQAINLASRPHIVVATPGRLAEHIKTSGEDTICGLRRVKFVVFDEADRLLTPGKGSMLPDLETCLSVVPPPTQRQTLLFTATVTPEVLALKAQPRPGRPPIFVCEVDTEDLAIPPKLQQKYIQTPVTHKECYLHVALETPENLKKSVIIFCNRTKTATLLEHMLRLLDHRVTSLHSGLKQSDRINNLGRFRAQAARILVATDVAARGLDIPEVALVINYDVPRDPDDYIHRVGRTARAGRVGTSITLIGQRDVELIFAIEKRVGKKMEEYEEEGVSIEGRVVRDALKPVTEKKREAMLQIEEGRDVMGKRRTECISNSKIAKDRADLPRKNSVAAMASTEYPKTAASKFGRLANRGTYDLATIHTLVNTCPVLHVSFNDPEHPFPVVLPMLGCTGSFTNQTADPNTSAQDLYIHGYVSGRLFRQSKEANDAGLPVTVAATFLDGLVLALSPFHNSCNYRSAVVYGYASIVTDETEALWAMQRITDNMLPDRWARSRGPPLKAELSSTSILKVSIVSASAKVRVGGPSEDRGDLKNKELVKGTWTGVVPFWGTWGEPVEGKENGCAQVEDYIEAWRMKETAKARDYAFEAIEK</sequence>
<accession>A0ACC2ICM8</accession>
<evidence type="ECO:0000313" key="2">
    <source>
        <dbReference type="Proteomes" id="UP001153331"/>
    </source>
</evidence>
<comment type="caution">
    <text evidence="1">The sequence shown here is derived from an EMBL/GenBank/DDBJ whole genome shotgun (WGS) entry which is preliminary data.</text>
</comment>
<dbReference type="EMBL" id="JAPHNI010000289">
    <property type="protein sequence ID" value="KAJ8112913.1"/>
    <property type="molecule type" value="Genomic_DNA"/>
</dbReference>
<keyword evidence="2" id="KW-1185">Reference proteome</keyword>
<reference evidence="1" key="1">
    <citation type="submission" date="2022-11" db="EMBL/GenBank/DDBJ databases">
        <title>Genome Sequence of Boeremia exigua.</title>
        <authorList>
            <person name="Buettner E."/>
        </authorList>
    </citation>
    <scope>NUCLEOTIDE SEQUENCE</scope>
    <source>
        <strain evidence="1">CU02</strain>
    </source>
</reference>